<reference evidence="1 2" key="1">
    <citation type="submission" date="2018-05" db="EMBL/GenBank/DDBJ databases">
        <title>Genomic Encyclopedia of Type Strains, Phase IV (KMG-IV): sequencing the most valuable type-strain genomes for metagenomic binning, comparative biology and taxonomic classification.</title>
        <authorList>
            <person name="Goeker M."/>
        </authorList>
    </citation>
    <scope>NUCLEOTIDE SEQUENCE [LARGE SCALE GENOMIC DNA]</scope>
    <source>
        <strain evidence="1 2">DSM 23606</strain>
    </source>
</reference>
<dbReference type="AlphaFoldDB" id="A0A317MYY4"/>
<protein>
    <submittedName>
        <fullName evidence="1">Uncharacterized protein</fullName>
    </submittedName>
</protein>
<dbReference type="EMBL" id="QGTJ01000002">
    <property type="protein sequence ID" value="PWV64909.1"/>
    <property type="molecule type" value="Genomic_DNA"/>
</dbReference>
<gene>
    <name evidence="1" type="ORF">C7443_102563</name>
</gene>
<proteinExistence type="predicted"/>
<comment type="caution">
    <text evidence="1">The sequence shown here is derived from an EMBL/GenBank/DDBJ whole genome shotgun (WGS) entry which is preliminary data.</text>
</comment>
<sequence>MHTTIERMTAALKPLICTFAAGNEQAPEQRSYFALRESVAKLRAALAGEALRRQQLETRIQELDALRIEALTEHRLSAEDSAAQRAAGLAAELEPLRSAAADAGAIAAGINARITAMLPALDQAAMHARQELGRHLEQQFAELAARYQAQAPEVADLAAQLAAVQALMVRFRCGNSNGFGRDIRLPTITPDDAREVPPLVDGRSAEFDRLAGAIANELAGELIAAGYSAR</sequence>
<keyword evidence="2" id="KW-1185">Reference proteome</keyword>
<accession>A0A317MYY4</accession>
<organism evidence="1 2">
    <name type="scientific">Plasticicumulans acidivorans</name>
    <dbReference type="NCBI Taxonomy" id="886464"/>
    <lineage>
        <taxon>Bacteria</taxon>
        <taxon>Pseudomonadati</taxon>
        <taxon>Pseudomonadota</taxon>
        <taxon>Gammaproteobacteria</taxon>
        <taxon>Candidatus Competibacteraceae</taxon>
        <taxon>Plasticicumulans</taxon>
    </lineage>
</organism>
<name>A0A317MYY4_9GAMM</name>
<evidence type="ECO:0000313" key="1">
    <source>
        <dbReference type="EMBL" id="PWV64909.1"/>
    </source>
</evidence>
<dbReference type="RefSeq" id="WP_110017528.1">
    <property type="nucleotide sequence ID" value="NZ_QGTJ01000002.1"/>
</dbReference>
<dbReference type="Proteomes" id="UP000246569">
    <property type="component" value="Unassembled WGS sequence"/>
</dbReference>
<evidence type="ECO:0000313" key="2">
    <source>
        <dbReference type="Proteomes" id="UP000246569"/>
    </source>
</evidence>